<feature type="domain" description="Radical SAM core" evidence="20">
    <location>
        <begin position="72"/>
        <end position="384"/>
    </location>
</feature>
<dbReference type="InterPro" id="IPR000182">
    <property type="entry name" value="GNAT_dom"/>
</dbReference>
<dbReference type="SUPFAM" id="SSF102114">
    <property type="entry name" value="Radical SAM enzymes"/>
    <property type="match status" value="1"/>
</dbReference>
<evidence type="ECO:0000313" key="22">
    <source>
        <dbReference type="Proteomes" id="UP000197418"/>
    </source>
</evidence>
<dbReference type="FunFam" id="3.20.20.70:FF:000388">
    <property type="entry name" value="Histone acetyltransferase Elp3 homolog"/>
    <property type="match status" value="1"/>
</dbReference>
<keyword evidence="13" id="KW-0012">Acyltransferase</keyword>
<dbReference type="InterPro" id="IPR007197">
    <property type="entry name" value="rSAM"/>
</dbReference>
<evidence type="ECO:0000256" key="14">
    <source>
        <dbReference type="ARBA" id="ARBA00044771"/>
    </source>
</evidence>
<dbReference type="RefSeq" id="WP_088853540.1">
    <property type="nucleotide sequence ID" value="NZ_CP015102.1"/>
</dbReference>
<proteinExistence type="inferred from homology"/>
<evidence type="ECO:0000256" key="15">
    <source>
        <dbReference type="ARBA" id="ARBA00047372"/>
    </source>
</evidence>
<dbReference type="GO" id="GO:0000049">
    <property type="term" value="F:tRNA binding"/>
    <property type="evidence" value="ECO:0007669"/>
    <property type="project" value="UniProtKB-KW"/>
</dbReference>
<dbReference type="GO" id="GO:0051539">
    <property type="term" value="F:4 iron, 4 sulfur cluster binding"/>
    <property type="evidence" value="ECO:0007669"/>
    <property type="project" value="UniProtKB-KW"/>
</dbReference>
<feature type="binding site" evidence="18">
    <location>
        <position position="89"/>
    </location>
    <ligand>
        <name>[4Fe-4S] cluster</name>
        <dbReference type="ChEBI" id="CHEBI:49883"/>
        <note>4Fe-4S-S-AdoMet</note>
    </ligand>
</feature>
<dbReference type="EMBL" id="CP015102">
    <property type="protein sequence ID" value="ASJ06278.1"/>
    <property type="molecule type" value="Genomic_DNA"/>
</dbReference>
<evidence type="ECO:0000256" key="12">
    <source>
        <dbReference type="ARBA" id="ARBA00023014"/>
    </source>
</evidence>
<dbReference type="KEGG" id="tpaf:A3L08_02500"/>
<accession>A0A218P675</accession>
<dbReference type="GO" id="GO:0002926">
    <property type="term" value="P:tRNA wobble base 5-methoxycarbonylmethyl-2-thiouridinylation"/>
    <property type="evidence" value="ECO:0007669"/>
    <property type="project" value="TreeGrafter"/>
</dbReference>
<keyword evidence="9 18" id="KW-0479">Metal-binding</keyword>
<dbReference type="PANTHER" id="PTHR11135">
    <property type="entry name" value="HISTONE ACETYLTRANSFERASE-RELATED"/>
    <property type="match status" value="1"/>
</dbReference>
<evidence type="ECO:0000256" key="17">
    <source>
        <dbReference type="ARBA" id="ARBA00076679"/>
    </source>
</evidence>
<dbReference type="PROSITE" id="PS51918">
    <property type="entry name" value="RADICAL_SAM"/>
    <property type="match status" value="1"/>
</dbReference>
<keyword evidence="12 18" id="KW-0411">Iron-sulfur</keyword>
<keyword evidence="4" id="KW-0004">4Fe-4S</keyword>
<evidence type="ECO:0000256" key="8">
    <source>
        <dbReference type="ARBA" id="ARBA00022694"/>
    </source>
</evidence>
<dbReference type="OrthoDB" id="49957at2157"/>
<dbReference type="Pfam" id="PF04055">
    <property type="entry name" value="Radical_SAM"/>
    <property type="match status" value="1"/>
</dbReference>
<feature type="binding site" evidence="18">
    <location>
        <position position="97"/>
    </location>
    <ligand>
        <name>[4Fe-4S] cluster</name>
        <dbReference type="ChEBI" id="CHEBI:49883"/>
        <note>4Fe-4S-S-AdoMet</note>
    </ligand>
</feature>
<evidence type="ECO:0000256" key="5">
    <source>
        <dbReference type="ARBA" id="ARBA00022555"/>
    </source>
</evidence>
<keyword evidence="11 18" id="KW-0408">Iron</keyword>
<gene>
    <name evidence="21" type="ORF">A3L08_02500</name>
</gene>
<keyword evidence="6" id="KW-0808">Transferase</keyword>
<dbReference type="SFLD" id="SFLDS00029">
    <property type="entry name" value="Radical_SAM"/>
    <property type="match status" value="1"/>
</dbReference>
<dbReference type="GO" id="GO:0106261">
    <property type="term" value="F:tRNA uridine(34) acetyltransferase activity"/>
    <property type="evidence" value="ECO:0007669"/>
    <property type="project" value="UniProtKB-EC"/>
</dbReference>
<dbReference type="NCBIfam" id="TIGR01211">
    <property type="entry name" value="ELP3"/>
    <property type="match status" value="1"/>
</dbReference>
<organism evidence="21 22">
    <name type="scientific">Thermococcus pacificus</name>
    <dbReference type="NCBI Taxonomy" id="71998"/>
    <lineage>
        <taxon>Archaea</taxon>
        <taxon>Methanobacteriati</taxon>
        <taxon>Methanobacteriota</taxon>
        <taxon>Thermococci</taxon>
        <taxon>Thermococcales</taxon>
        <taxon>Thermococcaceae</taxon>
        <taxon>Thermococcus</taxon>
    </lineage>
</organism>
<evidence type="ECO:0000256" key="3">
    <source>
        <dbReference type="ARBA" id="ARBA00018747"/>
    </source>
</evidence>
<comment type="function">
    <text evidence="16">tRNA uridine(34) acetyltransferase, which mediates formation of carboxymethyluridine in the wobble base at position 34 in tRNAs. The proposed mechanism is the following: (i) recruits S-adenosyl-L-methionine and cleaves it to generate a 5'-deoxyadenosine radical (5'-dA) in the radical S-adenosyl-L-methionine (rSAM) region, (ii) hydrolyzes acetyl-CoA in the N-acetyltransferase domain and (iii) an acetyl radical is formed by the products of the two domains and (iv) is transferred onto the C5 position of uridine(34) in the bound tRNA molecule. Does not show protein lysine acetyltransferase activity.</text>
</comment>
<dbReference type="Gene3D" id="3.40.630.30">
    <property type="match status" value="1"/>
</dbReference>
<dbReference type="SUPFAM" id="SSF55729">
    <property type="entry name" value="Acyl-CoA N-acyltransferases (Nat)"/>
    <property type="match status" value="1"/>
</dbReference>
<dbReference type="PROSITE" id="PS51186">
    <property type="entry name" value="GNAT"/>
    <property type="match status" value="1"/>
</dbReference>
<evidence type="ECO:0000256" key="10">
    <source>
        <dbReference type="ARBA" id="ARBA00022884"/>
    </source>
</evidence>
<dbReference type="InterPro" id="IPR006638">
    <property type="entry name" value="Elp3/MiaA/NifB-like_rSAM"/>
</dbReference>
<evidence type="ECO:0000259" key="19">
    <source>
        <dbReference type="PROSITE" id="PS51186"/>
    </source>
</evidence>
<dbReference type="InterPro" id="IPR039661">
    <property type="entry name" value="ELP3"/>
</dbReference>
<dbReference type="FunFam" id="3.40.630.30:FF:000211">
    <property type="entry name" value="Histone acetyltransferase Elp3 homolog"/>
    <property type="match status" value="1"/>
</dbReference>
<evidence type="ECO:0000256" key="18">
    <source>
        <dbReference type="PIRSR" id="PIRSR005669-1"/>
    </source>
</evidence>
<dbReference type="GeneID" id="33315105"/>
<evidence type="ECO:0000256" key="4">
    <source>
        <dbReference type="ARBA" id="ARBA00022485"/>
    </source>
</evidence>
<feature type="binding site" evidence="18">
    <location>
        <position position="94"/>
    </location>
    <ligand>
        <name>[4Fe-4S] cluster</name>
        <dbReference type="ChEBI" id="CHEBI:49883"/>
        <note>4Fe-4S-S-AdoMet</note>
    </ligand>
</feature>
<evidence type="ECO:0000256" key="2">
    <source>
        <dbReference type="ARBA" id="ARBA00005494"/>
    </source>
</evidence>
<dbReference type="InterPro" id="IPR058240">
    <property type="entry name" value="rSAM_sf"/>
</dbReference>
<dbReference type="Proteomes" id="UP000197418">
    <property type="component" value="Chromosome"/>
</dbReference>
<dbReference type="InterPro" id="IPR013785">
    <property type="entry name" value="Aldolase_TIM"/>
</dbReference>
<dbReference type="Gene3D" id="3.20.20.70">
    <property type="entry name" value="Aldolase class I"/>
    <property type="match status" value="1"/>
</dbReference>
<dbReference type="Pfam" id="PF16199">
    <property type="entry name" value="Radical_SAM_C"/>
    <property type="match status" value="1"/>
</dbReference>
<sequence length="591" mass="69226">MNGEDFKKAVEEIARAVLSGEIKSREELNRYKIIVSRKYHLSKIPGNSEVLKAIPEEERERFRELLKRKPTRTISGVAVVAMMTKPFPCPHGRCIYCPGGPAIGSPQSYTGKEPSALRAVQSAYHPYIIMMRRLKQLTDIGHDVDKVEVIIQGGTFPAVDLDYQEWFVKCAFKAMNDFPHFRDIENLEEKLVRLIVKRDESVFEEDPKFKEAWLKTHRRPYYYLEEEQRKNEKARVRMVGLTIETRPDWAFERQIDRMLRFGTTRVELGVQTVFNFIHERTKRGHGVEEIIKATQLLRDAGLKINYHIMPGLPGSNFERDLHTFRAIFEDPRFRPDMLKIYPTLVTADAPLYRWWKEGKYRPYTTEEAVELLVEAYKYFPKWVRVMRIQRDIPVQLIVDGVKHSNLGQLVFNELIKRGIRPREIRFREVGHQMEKFGVEPEVEHIKLLREDYDAAGGREIFLSFEDIKNDILIGFIRLRIPSEKAPRKEINCCPSAIVRELHVYGPLVPIGGKPRYEWQHRGYGRELLSEAERIAKEEFDVKKMLVISGVGVREYYRKFGYRKNGPYVAKKLDKGYADYKKSKDFDAHLNT</sequence>
<protein>
    <recommendedName>
        <fullName evidence="3">tRNA uridine(34) acetyltransferase</fullName>
        <ecNumber evidence="14">2.3.1.311</ecNumber>
    </recommendedName>
    <alternativeName>
        <fullName evidence="17">Elongator complex protein 3 homolog</fullName>
    </alternativeName>
</protein>
<evidence type="ECO:0000256" key="13">
    <source>
        <dbReference type="ARBA" id="ARBA00023315"/>
    </source>
</evidence>
<dbReference type="SFLD" id="SFLDF00344">
    <property type="entry name" value="ELP3-like"/>
    <property type="match status" value="1"/>
</dbReference>
<keyword evidence="5" id="KW-0820">tRNA-binding</keyword>
<evidence type="ECO:0000256" key="1">
    <source>
        <dbReference type="ARBA" id="ARBA00005217"/>
    </source>
</evidence>
<evidence type="ECO:0000313" key="21">
    <source>
        <dbReference type="EMBL" id="ASJ06278.1"/>
    </source>
</evidence>
<dbReference type="EC" id="2.3.1.311" evidence="14"/>
<dbReference type="Pfam" id="PF00583">
    <property type="entry name" value="Acetyltransf_1"/>
    <property type="match status" value="1"/>
</dbReference>
<evidence type="ECO:0000256" key="6">
    <source>
        <dbReference type="ARBA" id="ARBA00022679"/>
    </source>
</evidence>
<dbReference type="Pfam" id="PF23613">
    <property type="entry name" value="ELP3_N"/>
    <property type="match status" value="1"/>
</dbReference>
<evidence type="ECO:0000256" key="9">
    <source>
        <dbReference type="ARBA" id="ARBA00022723"/>
    </source>
</evidence>
<dbReference type="InterPro" id="IPR032432">
    <property type="entry name" value="Radical_SAM_C"/>
</dbReference>
<dbReference type="SFLD" id="SFLDG01086">
    <property type="entry name" value="elongater_protein-like"/>
    <property type="match status" value="1"/>
</dbReference>
<comment type="cofactor">
    <cofactor evidence="18">
        <name>[4Fe-4S] cluster</name>
        <dbReference type="ChEBI" id="CHEBI:49883"/>
    </cofactor>
    <text evidence="18">Binds 1 [4Fe-4S] cluster. The cluster is coordinated with 3 cysteines and an exchangeable S-adenosyl-L-methionine.</text>
</comment>
<dbReference type="PANTHER" id="PTHR11135:SF7">
    <property type="entry name" value="TRNA URIDINE(34) ACETYLTRANSFERASE"/>
    <property type="match status" value="1"/>
</dbReference>
<keyword evidence="7" id="KW-0949">S-adenosyl-L-methionine</keyword>
<evidence type="ECO:0000256" key="7">
    <source>
        <dbReference type="ARBA" id="ARBA00022691"/>
    </source>
</evidence>
<evidence type="ECO:0000256" key="11">
    <source>
        <dbReference type="ARBA" id="ARBA00023004"/>
    </source>
</evidence>
<evidence type="ECO:0000259" key="20">
    <source>
        <dbReference type="PROSITE" id="PS51918"/>
    </source>
</evidence>
<dbReference type="InterPro" id="IPR056591">
    <property type="entry name" value="ELP3-like_N"/>
</dbReference>
<name>A0A218P675_9EURY</name>
<feature type="domain" description="N-acetyltransferase" evidence="19">
    <location>
        <begin position="419"/>
        <end position="586"/>
    </location>
</feature>
<dbReference type="GO" id="GO:0046872">
    <property type="term" value="F:metal ion binding"/>
    <property type="evidence" value="ECO:0007669"/>
    <property type="project" value="UniProtKB-KW"/>
</dbReference>
<keyword evidence="8" id="KW-0819">tRNA processing</keyword>
<dbReference type="InterPro" id="IPR016181">
    <property type="entry name" value="Acyl_CoA_acyltransferase"/>
</dbReference>
<dbReference type="InterPro" id="IPR034687">
    <property type="entry name" value="ELP3-like"/>
</dbReference>
<reference evidence="21 22" key="1">
    <citation type="submission" date="2016-04" db="EMBL/GenBank/DDBJ databases">
        <title>Complete genome sequence of Thermococcus pacificus type strain P4.</title>
        <authorList>
            <person name="Oger P.M."/>
        </authorList>
    </citation>
    <scope>NUCLEOTIDE SEQUENCE [LARGE SCALE GENOMIC DNA]</scope>
    <source>
        <strain evidence="21 22">P-4</strain>
    </source>
</reference>
<comment type="similarity">
    <text evidence="2">Belongs to the ELP3 family.</text>
</comment>
<comment type="catalytic activity">
    <reaction evidence="15">
        <text>uridine(34) in tRNA + acetyl-CoA + S-adenosyl-L-methionine + H2O = 5-(carboxymethyl)uridine(34) in tRNA + 5'-deoxyadenosine + L-methionine + CoA + 2 H(+)</text>
        <dbReference type="Rhea" id="RHEA:61020"/>
        <dbReference type="Rhea" id="RHEA-COMP:10407"/>
        <dbReference type="Rhea" id="RHEA-COMP:11727"/>
        <dbReference type="ChEBI" id="CHEBI:15377"/>
        <dbReference type="ChEBI" id="CHEBI:15378"/>
        <dbReference type="ChEBI" id="CHEBI:17319"/>
        <dbReference type="ChEBI" id="CHEBI:57287"/>
        <dbReference type="ChEBI" id="CHEBI:57288"/>
        <dbReference type="ChEBI" id="CHEBI:57844"/>
        <dbReference type="ChEBI" id="CHEBI:59789"/>
        <dbReference type="ChEBI" id="CHEBI:65315"/>
        <dbReference type="ChEBI" id="CHEBI:74882"/>
        <dbReference type="EC" id="2.3.1.311"/>
    </reaction>
    <physiologicalReaction direction="left-to-right" evidence="15">
        <dbReference type="Rhea" id="RHEA:61021"/>
    </physiologicalReaction>
</comment>
<dbReference type="PIRSF" id="PIRSF005669">
    <property type="entry name" value="Hist_AcTrfase_ELP3"/>
    <property type="match status" value="1"/>
</dbReference>
<dbReference type="GO" id="GO:0005737">
    <property type="term" value="C:cytoplasm"/>
    <property type="evidence" value="ECO:0007669"/>
    <property type="project" value="TreeGrafter"/>
</dbReference>
<comment type="pathway">
    <text evidence="1">tRNA modification.</text>
</comment>
<dbReference type="SMART" id="SM00729">
    <property type="entry name" value="Elp3"/>
    <property type="match status" value="1"/>
</dbReference>
<evidence type="ECO:0000256" key="16">
    <source>
        <dbReference type="ARBA" id="ARBA00056275"/>
    </source>
</evidence>
<keyword evidence="10" id="KW-0694">RNA-binding</keyword>
<dbReference type="AlphaFoldDB" id="A0A218P675"/>
<keyword evidence="22" id="KW-1185">Reference proteome</keyword>